<dbReference type="InterPro" id="IPR017583">
    <property type="entry name" value="Tagatose/fructose_Pkinase"/>
</dbReference>
<evidence type="ECO:0000313" key="6">
    <source>
        <dbReference type="EMBL" id="AQP45844.1"/>
    </source>
</evidence>
<dbReference type="STRING" id="1610493.RPIT_14360"/>
<dbReference type="OrthoDB" id="9801219at2"/>
<dbReference type="GO" id="GO:0005524">
    <property type="term" value="F:ATP binding"/>
    <property type="evidence" value="ECO:0007669"/>
    <property type="project" value="UniProtKB-KW"/>
</dbReference>
<dbReference type="InterPro" id="IPR011611">
    <property type="entry name" value="PfkB_dom"/>
</dbReference>
<dbReference type="RefSeq" id="WP_077344048.1">
    <property type="nucleotide sequence ID" value="NZ_CP019605.1"/>
</dbReference>
<evidence type="ECO:0000256" key="4">
    <source>
        <dbReference type="ARBA" id="ARBA00022777"/>
    </source>
</evidence>
<dbReference type="EMBL" id="CP019605">
    <property type="protein sequence ID" value="AQP45844.1"/>
    <property type="molecule type" value="Genomic_DNA"/>
</dbReference>
<keyword evidence="3" id="KW-0547">Nucleotide-binding</keyword>
<sequence>MLHTVTLSPGFDDYYTVSGLDWGGVGTMHAYRSVASGKGVSCARSAAALGVPVVAHVAVGADDAGEYAARLDAEGLSHGLVTVPGSVRHNLTLVDGSGEKVAAHFMGERLRIDDPDAVEMLFDGVLASLQPDDIVTLNGSLAQGLADDAWAQLAAASLERGARVIVDAQGAALRACLAVRGITAFKPNDEEIRALPGLESLTADERVERALQFLDEAGATIPLVSLGARGVAVLREGRPAVLPSPADRAMVSVMAGDTFVAGLAWGLLRGADGEEVVRHGLAAAAAHVEGLAGASLRSRAEVLVAG</sequence>
<name>A0A1Q2CIB9_9ACTN</name>
<dbReference type="PANTHER" id="PTHR46566">
    <property type="entry name" value="1-PHOSPHOFRUCTOKINASE-RELATED"/>
    <property type="match status" value="1"/>
</dbReference>
<evidence type="ECO:0000256" key="5">
    <source>
        <dbReference type="ARBA" id="ARBA00022840"/>
    </source>
</evidence>
<dbReference type="SUPFAM" id="SSF53613">
    <property type="entry name" value="Ribokinase-like"/>
    <property type="match status" value="1"/>
</dbReference>
<dbReference type="Proteomes" id="UP000188324">
    <property type="component" value="Chromosome"/>
</dbReference>
<dbReference type="PANTHER" id="PTHR46566:SF2">
    <property type="entry name" value="ATP-DEPENDENT 6-PHOSPHOFRUCTOKINASE ISOZYME 2"/>
    <property type="match status" value="1"/>
</dbReference>
<accession>A0A1Q2CIB9</accession>
<dbReference type="Gene3D" id="3.40.1190.20">
    <property type="match status" value="1"/>
</dbReference>
<keyword evidence="5" id="KW-0067">ATP-binding</keyword>
<evidence type="ECO:0000313" key="7">
    <source>
        <dbReference type="Proteomes" id="UP000188324"/>
    </source>
</evidence>
<dbReference type="GO" id="GO:0005829">
    <property type="term" value="C:cytosol"/>
    <property type="evidence" value="ECO:0007669"/>
    <property type="project" value="TreeGrafter"/>
</dbReference>
<dbReference type="GO" id="GO:0008443">
    <property type="term" value="F:phosphofructokinase activity"/>
    <property type="evidence" value="ECO:0007669"/>
    <property type="project" value="TreeGrafter"/>
</dbReference>
<keyword evidence="2" id="KW-0808">Transferase</keyword>
<evidence type="ECO:0000256" key="1">
    <source>
        <dbReference type="ARBA" id="ARBA00010688"/>
    </source>
</evidence>
<proteinExistence type="inferred from homology"/>
<keyword evidence="4" id="KW-0418">Kinase</keyword>
<evidence type="ECO:0000256" key="2">
    <source>
        <dbReference type="ARBA" id="ARBA00022679"/>
    </source>
</evidence>
<organism evidence="6 7">
    <name type="scientific">Tessaracoccus flavus</name>
    <dbReference type="NCBI Taxonomy" id="1610493"/>
    <lineage>
        <taxon>Bacteria</taxon>
        <taxon>Bacillati</taxon>
        <taxon>Actinomycetota</taxon>
        <taxon>Actinomycetes</taxon>
        <taxon>Propionibacteriales</taxon>
        <taxon>Propionibacteriaceae</taxon>
        <taxon>Tessaracoccus</taxon>
    </lineage>
</organism>
<dbReference type="PIRSF" id="PIRSF000535">
    <property type="entry name" value="1PFK/6PFK/LacC"/>
    <property type="match status" value="1"/>
</dbReference>
<dbReference type="KEGG" id="tfl:RPIT_14360"/>
<keyword evidence="7" id="KW-1185">Reference proteome</keyword>
<protein>
    <submittedName>
        <fullName evidence="6">Uncharacterized protein</fullName>
    </submittedName>
</protein>
<dbReference type="Pfam" id="PF00294">
    <property type="entry name" value="PfkB"/>
    <property type="match status" value="1"/>
</dbReference>
<dbReference type="InterPro" id="IPR029056">
    <property type="entry name" value="Ribokinase-like"/>
</dbReference>
<evidence type="ECO:0000256" key="3">
    <source>
        <dbReference type="ARBA" id="ARBA00022741"/>
    </source>
</evidence>
<comment type="similarity">
    <text evidence="1">Belongs to the carbohydrate kinase PfkB family.</text>
</comment>
<dbReference type="AlphaFoldDB" id="A0A1Q2CIB9"/>
<gene>
    <name evidence="6" type="ORF">RPIT_14360</name>
</gene>
<reference evidence="6 7" key="1">
    <citation type="journal article" date="2016" name="Int. J. Syst. Evol. Microbiol.">
        <title>Tessaracoccus flavus sp. nov., isolated from the drainage system of a lindane-producing factory.</title>
        <authorList>
            <person name="Kumari R."/>
            <person name="Singh P."/>
            <person name="Schumann P."/>
            <person name="Lal R."/>
        </authorList>
    </citation>
    <scope>NUCLEOTIDE SEQUENCE [LARGE SCALE GENOMIC DNA]</scope>
    <source>
        <strain evidence="6 7">RP1T</strain>
    </source>
</reference>